<keyword evidence="2" id="KW-1185">Reference proteome</keyword>
<dbReference type="RefSeq" id="WP_257594456.1">
    <property type="nucleotide sequence ID" value="NZ_JANKHH010000001.1"/>
</dbReference>
<comment type="caution">
    <text evidence="1">The sequence shown here is derived from an EMBL/GenBank/DDBJ whole genome shotgun (WGS) entry which is preliminary data.</text>
</comment>
<protein>
    <submittedName>
        <fullName evidence="1">Thioredoxin family protein</fullName>
    </submittedName>
</protein>
<accession>A0ABT1XM06</accession>
<name>A0ABT1XM06_9SPHN</name>
<organism evidence="1 2">
    <name type="scientific">Parerythrobacter lacustris</name>
    <dbReference type="NCBI Taxonomy" id="2969984"/>
    <lineage>
        <taxon>Bacteria</taxon>
        <taxon>Pseudomonadati</taxon>
        <taxon>Pseudomonadota</taxon>
        <taxon>Alphaproteobacteria</taxon>
        <taxon>Sphingomonadales</taxon>
        <taxon>Erythrobacteraceae</taxon>
        <taxon>Parerythrobacter</taxon>
    </lineage>
</organism>
<proteinExistence type="predicted"/>
<dbReference type="EMBL" id="JANKHH010000001">
    <property type="protein sequence ID" value="MCR2832698.1"/>
    <property type="molecule type" value="Genomic_DNA"/>
</dbReference>
<dbReference type="Proteomes" id="UP001206067">
    <property type="component" value="Unassembled WGS sequence"/>
</dbReference>
<dbReference type="InterPro" id="IPR036249">
    <property type="entry name" value="Thioredoxin-like_sf"/>
</dbReference>
<dbReference type="SUPFAM" id="SSF52833">
    <property type="entry name" value="Thioredoxin-like"/>
    <property type="match status" value="1"/>
</dbReference>
<dbReference type="Gene3D" id="3.40.30.10">
    <property type="entry name" value="Glutaredoxin"/>
    <property type="match status" value="1"/>
</dbReference>
<gene>
    <name evidence="1" type="ORF">NSO95_01950</name>
</gene>
<evidence type="ECO:0000313" key="1">
    <source>
        <dbReference type="EMBL" id="MCR2832698.1"/>
    </source>
</evidence>
<evidence type="ECO:0000313" key="2">
    <source>
        <dbReference type="Proteomes" id="UP001206067"/>
    </source>
</evidence>
<reference evidence="1 2" key="1">
    <citation type="submission" date="2022-08" db="EMBL/GenBank/DDBJ databases">
        <title>Polyphasic taxonomy analysis of Qipengyuania sp.RS5-5.</title>
        <authorList>
            <person name="Xamxidin M."/>
            <person name="Wu M."/>
        </authorList>
    </citation>
    <scope>NUCLEOTIDE SEQUENCE [LARGE SCALE GENOMIC DNA]</scope>
    <source>
        <strain evidence="1 2">RS5-5</strain>
    </source>
</reference>
<sequence>MATSVRAEEGHEYPEASPYAEMPEIAATARIMAARTQAMVEGKRLIAIFGANWCHDSRALAGWLDTARFKNLTDRNFVVVFVDAGRPQDGEGRNLDLAAGFGVSDVEGTPNLLVIDPASGKLLNSPQSAKSWRDAASRSEDAIYNELAGFAAPAG</sequence>
<dbReference type="Pfam" id="PF13899">
    <property type="entry name" value="Thioredoxin_7"/>
    <property type="match status" value="1"/>
</dbReference>